<evidence type="ECO:0000256" key="1">
    <source>
        <dbReference type="SAM" id="SignalP"/>
    </source>
</evidence>
<keyword evidence="3" id="KW-1185">Reference proteome</keyword>
<sequence>MKTHTLFIQSVVFLLHLVLVSAQGSLTLYEIAYTNLYTASTGTPAVATPIGTAEGGAATTYKAGLEDYLVTISDDIVRVMTTFTVDVTIVASAAGWRMTEVVPSGASDPNPNVEAEMECFQPDDTGSGTCLRRIISQGGTATQTMEIPRTGTMTPTVLAIAGTGNGAHRQTSSWLMFGMVAGGIALAVLL</sequence>
<comment type="caution">
    <text evidence="2">The sequence shown here is derived from an EMBL/GenBank/DDBJ whole genome shotgun (WGS) entry which is preliminary data.</text>
</comment>
<keyword evidence="1" id="KW-0732">Signal</keyword>
<name>A0ABR1IMJ9_9AGAR</name>
<feature type="signal peptide" evidence="1">
    <location>
        <begin position="1"/>
        <end position="22"/>
    </location>
</feature>
<feature type="chain" id="PRO_5045751336" evidence="1">
    <location>
        <begin position="23"/>
        <end position="190"/>
    </location>
</feature>
<evidence type="ECO:0000313" key="2">
    <source>
        <dbReference type="EMBL" id="KAK7435204.1"/>
    </source>
</evidence>
<dbReference type="EMBL" id="JBANRG010000110">
    <property type="protein sequence ID" value="KAK7435204.1"/>
    <property type="molecule type" value="Genomic_DNA"/>
</dbReference>
<reference evidence="2 3" key="1">
    <citation type="submission" date="2024-01" db="EMBL/GenBank/DDBJ databases">
        <title>A draft genome for the cacao thread blight pathogen Marasmiellus scandens.</title>
        <authorList>
            <person name="Baruah I.K."/>
            <person name="Leung J."/>
            <person name="Bukari Y."/>
            <person name="Amoako-Attah I."/>
            <person name="Meinhardt L.W."/>
            <person name="Bailey B.A."/>
            <person name="Cohen S.P."/>
        </authorList>
    </citation>
    <scope>NUCLEOTIDE SEQUENCE [LARGE SCALE GENOMIC DNA]</scope>
    <source>
        <strain evidence="2 3">GH-19</strain>
    </source>
</reference>
<dbReference type="Proteomes" id="UP001498398">
    <property type="component" value="Unassembled WGS sequence"/>
</dbReference>
<protein>
    <submittedName>
        <fullName evidence="2">Uncharacterized protein</fullName>
    </submittedName>
</protein>
<accession>A0ABR1IMJ9</accession>
<gene>
    <name evidence="2" type="ORF">VKT23_019774</name>
</gene>
<organism evidence="2 3">
    <name type="scientific">Marasmiellus scandens</name>
    <dbReference type="NCBI Taxonomy" id="2682957"/>
    <lineage>
        <taxon>Eukaryota</taxon>
        <taxon>Fungi</taxon>
        <taxon>Dikarya</taxon>
        <taxon>Basidiomycota</taxon>
        <taxon>Agaricomycotina</taxon>
        <taxon>Agaricomycetes</taxon>
        <taxon>Agaricomycetidae</taxon>
        <taxon>Agaricales</taxon>
        <taxon>Marasmiineae</taxon>
        <taxon>Omphalotaceae</taxon>
        <taxon>Marasmiellus</taxon>
    </lineage>
</organism>
<proteinExistence type="predicted"/>
<evidence type="ECO:0000313" key="3">
    <source>
        <dbReference type="Proteomes" id="UP001498398"/>
    </source>
</evidence>